<protein>
    <submittedName>
        <fullName evidence="2">Uncharacterized protein</fullName>
    </submittedName>
</protein>
<sequence>MLVKVVLLFLLAMALMAMVANLLFPGRLKKRFLPGRCAKCGRPKIGTGPCPCETRRIK</sequence>
<evidence type="ECO:0000256" key="1">
    <source>
        <dbReference type="SAM" id="Phobius"/>
    </source>
</evidence>
<evidence type="ECO:0000313" key="3">
    <source>
        <dbReference type="Proteomes" id="UP000826300"/>
    </source>
</evidence>
<organism evidence="2 3">
    <name type="scientific">Neotabrizicola shimadae</name>
    <dbReference type="NCBI Taxonomy" id="2807096"/>
    <lineage>
        <taxon>Bacteria</taxon>
        <taxon>Pseudomonadati</taxon>
        <taxon>Pseudomonadota</taxon>
        <taxon>Alphaproteobacteria</taxon>
        <taxon>Rhodobacterales</taxon>
        <taxon>Paracoccaceae</taxon>
        <taxon>Neotabrizicola</taxon>
    </lineage>
</organism>
<name>A0A8G0ZSC5_9RHOB</name>
<dbReference type="KEGG" id="nsm:JO391_12455"/>
<reference evidence="2" key="1">
    <citation type="submission" date="2021-02" db="EMBL/GenBank/DDBJ databases">
        <title>Rhodobacter shimadae sp. nov., an aerobic anoxygenic phototrophic bacterium isolated from a hot spring.</title>
        <authorList>
            <person name="Muramatsu S."/>
            <person name="Haruta S."/>
            <person name="Hirose S."/>
            <person name="Hanada S."/>
        </authorList>
    </citation>
    <scope>NUCLEOTIDE SEQUENCE</scope>
    <source>
        <strain evidence="2">N10</strain>
    </source>
</reference>
<feature type="transmembrane region" description="Helical" evidence="1">
    <location>
        <begin position="6"/>
        <end position="24"/>
    </location>
</feature>
<dbReference type="AlphaFoldDB" id="A0A8G0ZSC5"/>
<keyword evidence="3" id="KW-1185">Reference proteome</keyword>
<proteinExistence type="predicted"/>
<dbReference type="RefSeq" id="WP_220660808.1">
    <property type="nucleotide sequence ID" value="NZ_CP069370.1"/>
</dbReference>
<dbReference type="Proteomes" id="UP000826300">
    <property type="component" value="Chromosome"/>
</dbReference>
<evidence type="ECO:0000313" key="2">
    <source>
        <dbReference type="EMBL" id="QYZ68585.1"/>
    </source>
</evidence>
<keyword evidence="1" id="KW-1133">Transmembrane helix</keyword>
<keyword evidence="1" id="KW-0472">Membrane</keyword>
<keyword evidence="1" id="KW-0812">Transmembrane</keyword>
<dbReference type="EMBL" id="CP069370">
    <property type="protein sequence ID" value="QYZ68585.1"/>
    <property type="molecule type" value="Genomic_DNA"/>
</dbReference>
<accession>A0A8G0ZSC5</accession>
<gene>
    <name evidence="2" type="ORF">JO391_12455</name>
</gene>